<evidence type="ECO:0000256" key="4">
    <source>
        <dbReference type="ARBA" id="ARBA00023163"/>
    </source>
</evidence>
<comment type="caution">
    <text evidence="7">The sequence shown here is derived from an EMBL/GenBank/DDBJ whole genome shotgun (WGS) entry which is preliminary data.</text>
</comment>
<dbReference type="SUPFAM" id="SSF88659">
    <property type="entry name" value="Sigma3 and sigma4 domains of RNA polymerase sigma factors"/>
    <property type="match status" value="1"/>
</dbReference>
<dbReference type="InterPro" id="IPR013325">
    <property type="entry name" value="RNA_pol_sigma_r2"/>
</dbReference>
<dbReference type="InterPro" id="IPR036388">
    <property type="entry name" value="WH-like_DNA-bd_sf"/>
</dbReference>
<proteinExistence type="inferred from homology"/>
<gene>
    <name evidence="7" type="ORF">GCM10023143_03410</name>
</gene>
<dbReference type="Gene3D" id="1.10.10.10">
    <property type="entry name" value="Winged helix-like DNA-binding domain superfamily/Winged helix DNA-binding domain"/>
    <property type="match status" value="1"/>
</dbReference>
<protein>
    <submittedName>
        <fullName evidence="7">RNA polymerase sigma-70 factor</fullName>
    </submittedName>
</protein>
<sequence length="195" mass="22398">MDNALYHDSLFRQLAVGSEPAFRKIFHAYNAQLHPFIFRMTGSGYVTEDIIQETFLRLWIHRAEVGRMDRPVSWLYTVASNLSLSWLRARVSEHRRLARIETEHRTAPHPDEGNLSLKEIQLLVAEAVALLPPKRQQIYRLSREQGLNHQEIAEQLQLSPNTIKNQLVSALKFIKVYLQKAGGLAAPLLILIFGH</sequence>
<evidence type="ECO:0000256" key="1">
    <source>
        <dbReference type="ARBA" id="ARBA00010641"/>
    </source>
</evidence>
<evidence type="ECO:0000256" key="2">
    <source>
        <dbReference type="ARBA" id="ARBA00023015"/>
    </source>
</evidence>
<dbReference type="Pfam" id="PF04542">
    <property type="entry name" value="Sigma70_r2"/>
    <property type="match status" value="1"/>
</dbReference>
<keyword evidence="8" id="KW-1185">Reference proteome</keyword>
<keyword evidence="2" id="KW-0805">Transcription regulation</keyword>
<feature type="domain" description="RNA polymerase sigma factor 70 region 4 type 2" evidence="6">
    <location>
        <begin position="123"/>
        <end position="173"/>
    </location>
</feature>
<dbReference type="Gene3D" id="1.10.1740.10">
    <property type="match status" value="1"/>
</dbReference>
<dbReference type="NCBIfam" id="TIGR02937">
    <property type="entry name" value="sigma70-ECF"/>
    <property type="match status" value="1"/>
</dbReference>
<comment type="similarity">
    <text evidence="1">Belongs to the sigma-70 factor family. ECF subfamily.</text>
</comment>
<dbReference type="Pfam" id="PF08281">
    <property type="entry name" value="Sigma70_r4_2"/>
    <property type="match status" value="1"/>
</dbReference>
<dbReference type="PANTHER" id="PTHR43133:SF46">
    <property type="entry name" value="RNA POLYMERASE SIGMA-70 FACTOR ECF SUBFAMILY"/>
    <property type="match status" value="1"/>
</dbReference>
<evidence type="ECO:0000259" key="5">
    <source>
        <dbReference type="Pfam" id="PF04542"/>
    </source>
</evidence>
<dbReference type="Proteomes" id="UP001501207">
    <property type="component" value="Unassembled WGS sequence"/>
</dbReference>
<dbReference type="SUPFAM" id="SSF88946">
    <property type="entry name" value="Sigma2 domain of RNA polymerase sigma factors"/>
    <property type="match status" value="1"/>
</dbReference>
<reference evidence="8" key="1">
    <citation type="journal article" date="2019" name="Int. J. Syst. Evol. Microbiol.">
        <title>The Global Catalogue of Microorganisms (GCM) 10K type strain sequencing project: providing services to taxonomists for standard genome sequencing and annotation.</title>
        <authorList>
            <consortium name="The Broad Institute Genomics Platform"/>
            <consortium name="The Broad Institute Genome Sequencing Center for Infectious Disease"/>
            <person name="Wu L."/>
            <person name="Ma J."/>
        </authorList>
    </citation>
    <scope>NUCLEOTIDE SEQUENCE [LARGE SCALE GENOMIC DNA]</scope>
    <source>
        <strain evidence="8">JCM 17664</strain>
    </source>
</reference>
<evidence type="ECO:0000259" key="6">
    <source>
        <dbReference type="Pfam" id="PF08281"/>
    </source>
</evidence>
<evidence type="ECO:0000256" key="3">
    <source>
        <dbReference type="ARBA" id="ARBA00023082"/>
    </source>
</evidence>
<dbReference type="InterPro" id="IPR007627">
    <property type="entry name" value="RNA_pol_sigma70_r2"/>
</dbReference>
<name>A0ABP8FE67_9BACT</name>
<dbReference type="RefSeq" id="WP_344974333.1">
    <property type="nucleotide sequence ID" value="NZ_BAABFN010000001.1"/>
</dbReference>
<evidence type="ECO:0000313" key="7">
    <source>
        <dbReference type="EMBL" id="GAA4301551.1"/>
    </source>
</evidence>
<dbReference type="PANTHER" id="PTHR43133">
    <property type="entry name" value="RNA POLYMERASE ECF-TYPE SIGMA FACTO"/>
    <property type="match status" value="1"/>
</dbReference>
<accession>A0ABP8FE67</accession>
<dbReference type="EMBL" id="BAABFN010000001">
    <property type="protein sequence ID" value="GAA4301551.1"/>
    <property type="molecule type" value="Genomic_DNA"/>
</dbReference>
<keyword evidence="3" id="KW-0731">Sigma factor</keyword>
<dbReference type="InterPro" id="IPR039425">
    <property type="entry name" value="RNA_pol_sigma-70-like"/>
</dbReference>
<keyword evidence="4" id="KW-0804">Transcription</keyword>
<dbReference type="InterPro" id="IPR014284">
    <property type="entry name" value="RNA_pol_sigma-70_dom"/>
</dbReference>
<evidence type="ECO:0000313" key="8">
    <source>
        <dbReference type="Proteomes" id="UP001501207"/>
    </source>
</evidence>
<dbReference type="InterPro" id="IPR013324">
    <property type="entry name" value="RNA_pol_sigma_r3/r4-like"/>
</dbReference>
<dbReference type="InterPro" id="IPR013249">
    <property type="entry name" value="RNA_pol_sigma70_r4_t2"/>
</dbReference>
<organism evidence="7 8">
    <name type="scientific">Compostibacter hankyongensis</name>
    <dbReference type="NCBI Taxonomy" id="1007089"/>
    <lineage>
        <taxon>Bacteria</taxon>
        <taxon>Pseudomonadati</taxon>
        <taxon>Bacteroidota</taxon>
        <taxon>Chitinophagia</taxon>
        <taxon>Chitinophagales</taxon>
        <taxon>Chitinophagaceae</taxon>
        <taxon>Compostibacter</taxon>
    </lineage>
</organism>
<feature type="domain" description="RNA polymerase sigma-70 region 2" evidence="5">
    <location>
        <begin position="26"/>
        <end position="90"/>
    </location>
</feature>